<evidence type="ECO:0000256" key="1">
    <source>
        <dbReference type="ARBA" id="ARBA00006479"/>
    </source>
</evidence>
<dbReference type="InterPro" id="IPR011991">
    <property type="entry name" value="ArsR-like_HTH"/>
</dbReference>
<dbReference type="InterPro" id="IPR036388">
    <property type="entry name" value="WH-like_DNA-bd_sf"/>
</dbReference>
<comment type="similarity">
    <text evidence="1">Belongs to the ROK (NagC/XylR) family.</text>
</comment>
<protein>
    <submittedName>
        <fullName evidence="3">ROK family protein</fullName>
    </submittedName>
</protein>
<sequence length="380" mass="39400">MSSQTTTHRNRAAVLQAAREAQGASRAELADRTGLSVATVSRAVAALMDAGLLLEESAVGPSGGRPLGRVQVDDRAAAVLAVDVADRHTTLALVDLGGAVRGLERLVDPPEDPQARLGHTLDAVEAAWHAAPRTPIALGMAIPGPVQPDGVIDLAPALRWRGIRIGDLLRERIDAPLVVANDANLIALAESRWGEHREASSLVALAVFEGIGAGIVEGGRVLEGSRGFAGQIGRMLLDARPIERRADDFGDLETQLGSIGLERRAQADGIVLAGGDPFAALFAALDDTGPAAALAHRVLDEFAVALANVSALLDPEVVVLAGRFAPLADVIVPQLERRLAGRVLHLPRLVPPSTGEDGALLGAAAVAIDAFGPLERLLAS</sequence>
<dbReference type="Pfam" id="PF13412">
    <property type="entry name" value="HTH_24"/>
    <property type="match status" value="1"/>
</dbReference>
<dbReference type="PANTHER" id="PTHR18964:SF149">
    <property type="entry name" value="BIFUNCTIONAL UDP-N-ACETYLGLUCOSAMINE 2-EPIMERASE_N-ACETYLMANNOSAMINE KINASE"/>
    <property type="match status" value="1"/>
</dbReference>
<reference evidence="4" key="1">
    <citation type="journal article" date="2019" name="Int. J. Syst. Evol. Microbiol.">
        <title>The Global Catalogue of Microorganisms (GCM) 10K type strain sequencing project: providing services to taxonomists for standard genome sequencing and annotation.</title>
        <authorList>
            <consortium name="The Broad Institute Genomics Platform"/>
            <consortium name="The Broad Institute Genome Sequencing Center for Infectious Disease"/>
            <person name="Wu L."/>
            <person name="Ma J."/>
        </authorList>
    </citation>
    <scope>NUCLEOTIDE SEQUENCE [LARGE SCALE GENOMIC DNA]</scope>
    <source>
        <strain evidence="4">JCM 16026</strain>
    </source>
</reference>
<evidence type="ECO:0000259" key="2">
    <source>
        <dbReference type="PROSITE" id="PS50943"/>
    </source>
</evidence>
<evidence type="ECO:0000313" key="4">
    <source>
        <dbReference type="Proteomes" id="UP001501599"/>
    </source>
</evidence>
<dbReference type="PROSITE" id="PS50943">
    <property type="entry name" value="HTH_CROC1"/>
    <property type="match status" value="1"/>
</dbReference>
<dbReference type="PANTHER" id="PTHR18964">
    <property type="entry name" value="ROK (REPRESSOR, ORF, KINASE) FAMILY"/>
    <property type="match status" value="1"/>
</dbReference>
<dbReference type="Proteomes" id="UP001501599">
    <property type="component" value="Unassembled WGS sequence"/>
</dbReference>
<feature type="domain" description="HTH cro/C1-type" evidence="2">
    <location>
        <begin position="15"/>
        <end position="42"/>
    </location>
</feature>
<accession>A0ABP5MKI9</accession>
<dbReference type="InterPro" id="IPR000600">
    <property type="entry name" value="ROK"/>
</dbReference>
<dbReference type="Gene3D" id="3.30.420.40">
    <property type="match status" value="2"/>
</dbReference>
<comment type="caution">
    <text evidence="3">The sequence shown here is derived from an EMBL/GenBank/DDBJ whole genome shotgun (WGS) entry which is preliminary data.</text>
</comment>
<gene>
    <name evidence="3" type="ORF">GCM10009846_14510</name>
</gene>
<keyword evidence="4" id="KW-1185">Reference proteome</keyword>
<name>A0ABP5MKI9_9MICO</name>
<dbReference type="InterPro" id="IPR001387">
    <property type="entry name" value="Cro/C1-type_HTH"/>
</dbReference>
<dbReference type="InterPro" id="IPR049874">
    <property type="entry name" value="ROK_cs"/>
</dbReference>
<dbReference type="Pfam" id="PF00480">
    <property type="entry name" value="ROK"/>
    <property type="match status" value="1"/>
</dbReference>
<dbReference type="InterPro" id="IPR043129">
    <property type="entry name" value="ATPase_NBD"/>
</dbReference>
<dbReference type="PROSITE" id="PS01125">
    <property type="entry name" value="ROK"/>
    <property type="match status" value="1"/>
</dbReference>
<dbReference type="RefSeq" id="WP_344342208.1">
    <property type="nucleotide sequence ID" value="NZ_BAAAQT010000005.1"/>
</dbReference>
<organism evidence="3 4">
    <name type="scientific">Agrococcus versicolor</name>
    <dbReference type="NCBI Taxonomy" id="501482"/>
    <lineage>
        <taxon>Bacteria</taxon>
        <taxon>Bacillati</taxon>
        <taxon>Actinomycetota</taxon>
        <taxon>Actinomycetes</taxon>
        <taxon>Micrococcales</taxon>
        <taxon>Microbacteriaceae</taxon>
        <taxon>Agrococcus</taxon>
    </lineage>
</organism>
<dbReference type="CDD" id="cd00090">
    <property type="entry name" value="HTH_ARSR"/>
    <property type="match status" value="1"/>
</dbReference>
<dbReference type="Gene3D" id="1.10.10.10">
    <property type="entry name" value="Winged helix-like DNA-binding domain superfamily/Winged helix DNA-binding domain"/>
    <property type="match status" value="1"/>
</dbReference>
<dbReference type="EMBL" id="BAAAQT010000005">
    <property type="protein sequence ID" value="GAA2173261.1"/>
    <property type="molecule type" value="Genomic_DNA"/>
</dbReference>
<dbReference type="SUPFAM" id="SSF46785">
    <property type="entry name" value="Winged helix' DNA-binding domain"/>
    <property type="match status" value="1"/>
</dbReference>
<evidence type="ECO:0000313" key="3">
    <source>
        <dbReference type="EMBL" id="GAA2173261.1"/>
    </source>
</evidence>
<dbReference type="InterPro" id="IPR036390">
    <property type="entry name" value="WH_DNA-bd_sf"/>
</dbReference>
<dbReference type="SUPFAM" id="SSF53067">
    <property type="entry name" value="Actin-like ATPase domain"/>
    <property type="match status" value="1"/>
</dbReference>
<proteinExistence type="inferred from homology"/>